<dbReference type="GO" id="GO:0042597">
    <property type="term" value="C:periplasmic space"/>
    <property type="evidence" value="ECO:0007669"/>
    <property type="project" value="InterPro"/>
</dbReference>
<dbReference type="InterPro" id="IPR008397">
    <property type="entry name" value="Alginate_lyase_dom"/>
</dbReference>
<dbReference type="InterPro" id="IPR008929">
    <property type="entry name" value="Chondroitin_lyas"/>
</dbReference>
<protein>
    <recommendedName>
        <fullName evidence="5">Alginate lyase domain-containing protein</fullName>
    </recommendedName>
</protein>
<evidence type="ECO:0000256" key="4">
    <source>
        <dbReference type="SAM" id="Phobius"/>
    </source>
</evidence>
<comment type="caution">
    <text evidence="6">The sequence shown here is derived from an EMBL/GenBank/DDBJ whole genome shotgun (WGS) entry which is preliminary data.</text>
</comment>
<keyword evidence="2" id="KW-0456">Lyase</keyword>
<gene>
    <name evidence="6" type="ORF">INT45_013415</name>
</gene>
<proteinExistence type="predicted"/>
<organism evidence="6 7">
    <name type="scientific">Circinella minor</name>
    <dbReference type="NCBI Taxonomy" id="1195481"/>
    <lineage>
        <taxon>Eukaryota</taxon>
        <taxon>Fungi</taxon>
        <taxon>Fungi incertae sedis</taxon>
        <taxon>Mucoromycota</taxon>
        <taxon>Mucoromycotina</taxon>
        <taxon>Mucoromycetes</taxon>
        <taxon>Mucorales</taxon>
        <taxon>Lichtheimiaceae</taxon>
        <taxon>Circinella</taxon>
    </lineage>
</organism>
<evidence type="ECO:0000256" key="1">
    <source>
        <dbReference type="ARBA" id="ARBA00022729"/>
    </source>
</evidence>
<dbReference type="EMBL" id="JAEPRB010000051">
    <property type="protein sequence ID" value="KAG2223958.1"/>
    <property type="molecule type" value="Genomic_DNA"/>
</dbReference>
<evidence type="ECO:0000313" key="7">
    <source>
        <dbReference type="Proteomes" id="UP000646827"/>
    </source>
</evidence>
<keyword evidence="4" id="KW-1133">Transmembrane helix</keyword>
<evidence type="ECO:0000313" key="6">
    <source>
        <dbReference type="EMBL" id="KAG2223958.1"/>
    </source>
</evidence>
<feature type="region of interest" description="Disordered" evidence="3">
    <location>
        <begin position="1"/>
        <end position="75"/>
    </location>
</feature>
<dbReference type="Gene3D" id="1.50.10.100">
    <property type="entry name" value="Chondroitin AC/alginate lyase"/>
    <property type="match status" value="1"/>
</dbReference>
<dbReference type="GO" id="GO:0016829">
    <property type="term" value="F:lyase activity"/>
    <property type="evidence" value="ECO:0007669"/>
    <property type="project" value="UniProtKB-KW"/>
</dbReference>
<keyword evidence="7" id="KW-1185">Reference proteome</keyword>
<evidence type="ECO:0000259" key="5">
    <source>
        <dbReference type="Pfam" id="PF05426"/>
    </source>
</evidence>
<reference evidence="6 7" key="1">
    <citation type="submission" date="2020-12" db="EMBL/GenBank/DDBJ databases">
        <title>Metabolic potential, ecology and presence of endohyphal bacteria is reflected in genomic diversity of Mucoromycotina.</title>
        <authorList>
            <person name="Muszewska A."/>
            <person name="Okrasinska A."/>
            <person name="Steczkiewicz K."/>
            <person name="Drgas O."/>
            <person name="Orlowska M."/>
            <person name="Perlinska-Lenart U."/>
            <person name="Aleksandrzak-Piekarczyk T."/>
            <person name="Szatraj K."/>
            <person name="Zielenkiewicz U."/>
            <person name="Pilsyk S."/>
            <person name="Malc E."/>
            <person name="Mieczkowski P."/>
            <person name="Kruszewska J.S."/>
            <person name="Biernat P."/>
            <person name="Pawlowska J."/>
        </authorList>
    </citation>
    <scope>NUCLEOTIDE SEQUENCE [LARGE SCALE GENOMIC DNA]</scope>
    <source>
        <strain evidence="6 7">CBS 142.35</strain>
    </source>
</reference>
<dbReference type="OrthoDB" id="63533at2759"/>
<feature type="domain" description="Alginate lyase" evidence="5">
    <location>
        <begin position="623"/>
        <end position="814"/>
    </location>
</feature>
<dbReference type="Pfam" id="PF05426">
    <property type="entry name" value="Alginate_lyase"/>
    <property type="match status" value="1"/>
</dbReference>
<keyword evidence="4" id="KW-0812">Transmembrane</keyword>
<dbReference type="AlphaFoldDB" id="A0A8H7VPF5"/>
<evidence type="ECO:0000256" key="2">
    <source>
        <dbReference type="ARBA" id="ARBA00023239"/>
    </source>
</evidence>
<keyword evidence="1" id="KW-0732">Signal</keyword>
<name>A0A8H7VPF5_9FUNG</name>
<feature type="compositionally biased region" description="Basic and acidic residues" evidence="3">
    <location>
        <begin position="1"/>
        <end position="12"/>
    </location>
</feature>
<keyword evidence="4" id="KW-0472">Membrane</keyword>
<sequence>MFSPYIKHDVDVARSSSSASPPPSPVNKKPHDFQNTTQRRMGNLSSHLSDITVDLGYPPRRDSSKRTPSSGGSYFSIKDKVLEPRRFFQYNNNNGNSRKYRRQRTRWGRVALLGAGLLLFIFIFGYIPFFNFAKTASSLSSSPLAGGAITAEPQRDQLLLYRIIGNDLPPRHKEGQTLSNLHFILEHEPSFPNLRKIFLLNRISDPSSEAAVVRLLEKYNMEYIRVPFVEEEYKQIDFRLEHFTEPDFLHSDDYRRLSKVAKLRALDYTYHDKNLYAMNNNGGRNTAIQHGRSISNARWIMPFDGNCYLSHNAFNEIKSQLDRHGAETKYFIVPMTRLLNNSVLLNNQDERPKIHEEPQIIFRYDSTEEYNLNMRYGRRSKLELLWRLGAKEDRRLNKPTVAWEPMERPYSKDKGNFRTIGWVFRLFSGNPKQEENKKEASSIRAFNRLLAIQSSLDGLDERIARRTFRQDRLFLYNETEMAGIRQAYWSKDKEVMNMMEELENRADTILHETQERLAPMSVTDDMDSTGPEELPLSFAKEDASSYLGPLSQNVTTLTLANYFLGSEKYGRWAANLVRVYFLNEFALEDQDEYSSARMIPDNTHLLDFLSDQGYSFPSLSRVPRVVPKYNSNRIINASDLTKTDITALLDSMRLLRRTQMLTHKEYIELQATIAEVLEFLVTSPTGIHLAQMTDHRGVLYDLQVTALAAFTDDVKLLLRVANRCRMRIGKQFLADGSQPYQDASVQTRLQSLSSSGTTTSGNDPGSLLLQFETLNLQYWTMLARGIQNTGVAKDIWHYTGKNFGRISHAVVAHLKKHATSSPHVKAQLAPLARMARYAFLFTDIDPTRQDIIADRQWILDYASDFQTTDESGTMAYLIH</sequence>
<feature type="transmembrane region" description="Helical" evidence="4">
    <location>
        <begin position="107"/>
        <end position="129"/>
    </location>
</feature>
<accession>A0A8H7VPF5</accession>
<dbReference type="SUPFAM" id="SSF48230">
    <property type="entry name" value="Chondroitin AC/alginate lyase"/>
    <property type="match status" value="1"/>
</dbReference>
<dbReference type="Proteomes" id="UP000646827">
    <property type="component" value="Unassembled WGS sequence"/>
</dbReference>
<feature type="compositionally biased region" description="Polar residues" evidence="3">
    <location>
        <begin position="33"/>
        <end position="49"/>
    </location>
</feature>
<evidence type="ECO:0000256" key="3">
    <source>
        <dbReference type="SAM" id="MobiDB-lite"/>
    </source>
</evidence>